<feature type="coiled-coil region" evidence="8">
    <location>
        <begin position="190"/>
        <end position="217"/>
    </location>
</feature>
<dbReference type="InterPro" id="IPR001298">
    <property type="entry name" value="Filamin/ABP280_rpt"/>
</dbReference>
<evidence type="ECO:0000256" key="6">
    <source>
        <dbReference type="PROSITE-ProRule" id="PRU00087"/>
    </source>
</evidence>
<gene>
    <name evidence="10" type="ORF">PLOB_00046347</name>
</gene>
<feature type="coiled-coil region" evidence="8">
    <location>
        <begin position="279"/>
        <end position="359"/>
    </location>
</feature>
<feature type="repeat" description="NHL" evidence="7">
    <location>
        <begin position="742"/>
        <end position="782"/>
    </location>
</feature>
<dbReference type="InterPro" id="IPR017868">
    <property type="entry name" value="Filamin/ABP280_repeat-like"/>
</dbReference>
<evidence type="ECO:0000256" key="8">
    <source>
        <dbReference type="SAM" id="Coils"/>
    </source>
</evidence>
<dbReference type="PROSITE" id="PS51125">
    <property type="entry name" value="NHL"/>
    <property type="match status" value="1"/>
</dbReference>
<keyword evidence="3 5" id="KW-0863">Zinc-finger</keyword>
<organism evidence="10 11">
    <name type="scientific">Porites lobata</name>
    <dbReference type="NCBI Taxonomy" id="104759"/>
    <lineage>
        <taxon>Eukaryota</taxon>
        <taxon>Metazoa</taxon>
        <taxon>Cnidaria</taxon>
        <taxon>Anthozoa</taxon>
        <taxon>Hexacorallia</taxon>
        <taxon>Scleractinia</taxon>
        <taxon>Fungiina</taxon>
        <taxon>Poritidae</taxon>
        <taxon>Porites</taxon>
    </lineage>
</organism>
<dbReference type="InterPro" id="IPR041249">
    <property type="entry name" value="HEPN_DZIP3"/>
</dbReference>
<evidence type="ECO:0000256" key="2">
    <source>
        <dbReference type="ARBA" id="ARBA00022737"/>
    </source>
</evidence>
<dbReference type="Pfam" id="PF00630">
    <property type="entry name" value="Filamin"/>
    <property type="match status" value="1"/>
</dbReference>
<dbReference type="PROSITE" id="PS50194">
    <property type="entry name" value="FILAMIN_REPEAT"/>
    <property type="match status" value="1"/>
</dbReference>
<dbReference type="SUPFAM" id="SSF81296">
    <property type="entry name" value="E set domains"/>
    <property type="match status" value="1"/>
</dbReference>
<dbReference type="CDD" id="cd19756">
    <property type="entry name" value="Bbox2"/>
    <property type="match status" value="1"/>
</dbReference>
<dbReference type="InterPro" id="IPR014756">
    <property type="entry name" value="Ig_E-set"/>
</dbReference>
<dbReference type="PANTHER" id="PTHR24104:SF57">
    <property type="entry name" value="BEE-MILK PROTEIN"/>
    <property type="match status" value="1"/>
</dbReference>
<proteinExistence type="predicted"/>
<dbReference type="EMBL" id="CALNXK010000082">
    <property type="protein sequence ID" value="CAH3147925.1"/>
    <property type="molecule type" value="Genomic_DNA"/>
</dbReference>
<dbReference type="PROSITE" id="PS50119">
    <property type="entry name" value="ZF_BBOX"/>
    <property type="match status" value="1"/>
</dbReference>
<dbReference type="Pfam" id="PF00643">
    <property type="entry name" value="zf-B_box"/>
    <property type="match status" value="1"/>
</dbReference>
<dbReference type="Pfam" id="PF01436">
    <property type="entry name" value="NHL"/>
    <property type="match status" value="1"/>
</dbReference>
<evidence type="ECO:0000256" key="3">
    <source>
        <dbReference type="ARBA" id="ARBA00022771"/>
    </source>
</evidence>
<dbReference type="SUPFAM" id="SSF101898">
    <property type="entry name" value="NHL repeat"/>
    <property type="match status" value="1"/>
</dbReference>
<dbReference type="InterPro" id="IPR000315">
    <property type="entry name" value="Znf_B-box"/>
</dbReference>
<evidence type="ECO:0000256" key="1">
    <source>
        <dbReference type="ARBA" id="ARBA00022723"/>
    </source>
</evidence>
<evidence type="ECO:0000313" key="11">
    <source>
        <dbReference type="Proteomes" id="UP001159405"/>
    </source>
</evidence>
<dbReference type="SMART" id="SM00557">
    <property type="entry name" value="IG_FLMN"/>
    <property type="match status" value="1"/>
</dbReference>
<keyword evidence="1" id="KW-0479">Metal-binding</keyword>
<dbReference type="Proteomes" id="UP001159405">
    <property type="component" value="Unassembled WGS sequence"/>
</dbReference>
<keyword evidence="4" id="KW-0862">Zinc</keyword>
<keyword evidence="11" id="KW-1185">Reference proteome</keyword>
<dbReference type="Gene3D" id="3.30.160.60">
    <property type="entry name" value="Classic Zinc Finger"/>
    <property type="match status" value="1"/>
</dbReference>
<keyword evidence="8" id="KW-0175">Coiled coil</keyword>
<reference evidence="10 11" key="1">
    <citation type="submission" date="2022-05" db="EMBL/GenBank/DDBJ databases">
        <authorList>
            <consortium name="Genoscope - CEA"/>
            <person name="William W."/>
        </authorList>
    </citation>
    <scope>NUCLEOTIDE SEQUENCE [LARGE SCALE GENOMIC DNA]</scope>
</reference>
<dbReference type="SUPFAM" id="SSF57845">
    <property type="entry name" value="B-box zinc-binding domain"/>
    <property type="match status" value="1"/>
</dbReference>
<feature type="domain" description="B box-type" evidence="9">
    <location>
        <begin position="235"/>
        <end position="278"/>
    </location>
</feature>
<accession>A0ABN8PP93</accession>
<name>A0ABN8PP93_9CNID</name>
<dbReference type="CDD" id="cd05819">
    <property type="entry name" value="NHL"/>
    <property type="match status" value="1"/>
</dbReference>
<dbReference type="PANTHER" id="PTHR24104">
    <property type="entry name" value="E3 UBIQUITIN-PROTEIN LIGASE NHLRC1-RELATED"/>
    <property type="match status" value="1"/>
</dbReference>
<dbReference type="InterPro" id="IPR011042">
    <property type="entry name" value="6-blade_b-propeller_TolB-like"/>
</dbReference>
<protein>
    <recommendedName>
        <fullName evidence="9">B box-type domain-containing protein</fullName>
    </recommendedName>
</protein>
<keyword evidence="2" id="KW-0677">Repeat</keyword>
<evidence type="ECO:0000313" key="10">
    <source>
        <dbReference type="EMBL" id="CAH3147925.1"/>
    </source>
</evidence>
<feature type="repeat" description="Filamin" evidence="6">
    <location>
        <begin position="444"/>
        <end position="554"/>
    </location>
</feature>
<evidence type="ECO:0000256" key="5">
    <source>
        <dbReference type="PROSITE-ProRule" id="PRU00024"/>
    </source>
</evidence>
<dbReference type="Gene3D" id="2.120.10.30">
    <property type="entry name" value="TolB, C-terminal domain"/>
    <property type="match status" value="2"/>
</dbReference>
<dbReference type="Gene3D" id="2.60.40.10">
    <property type="entry name" value="Immunoglobulins"/>
    <property type="match status" value="1"/>
</dbReference>
<dbReference type="InterPro" id="IPR050952">
    <property type="entry name" value="TRIM-NHL_E3_ligases"/>
</dbReference>
<dbReference type="Pfam" id="PF18738">
    <property type="entry name" value="HEPN_DZIP3"/>
    <property type="match status" value="1"/>
</dbReference>
<sequence>MAYAAPGVASTKETTNYARLCRLLVDIGTQALRNTFDTIHPPANLCTVLSANKTTLQSLKNKKVINPIQWGKLFPVISAAVSSRDFDTTLLMVLLRNICGLSPPLAGWDSLPDALDLSLEADLARIKYYRNTIYGHAEQASVDDVTFNDFWCDIRDTLVRLGGVTYAAAVDSLKDECMDPQVEDHYKELLRQWKKDEDSVKEQLDQIKEKLEMLEFLAISKEDIGGSLTSSKVTDIRAICKEPFHENELLHYYCKECSVCICHKCGQTRHNQHRKVDIHEAAKERKDQRRKVVDRAKSEVFYLEEKVEEQRRLMKASEEEIVATKNEVTEQVQEAIRHLKKHEDEIKTRITELTKMQQKQHLTRLEYLQSRINHLSASIEYDEGVLEKSDCFEILQAENDAFSLHEGNLNVQGIEIYRPEHSYYVLKQESLNVSRHLELGKIVASHTDPSKSWADGKGLKEAKQGSESVFTIFTCGSQGSQYYSEEDEVSVKVSISEEKDKNSRVFRLSRGEGIDDCKDGSYRVCYKLGTDALCQVTIEVNGCPLNNSPWKVVVIPHRLEFKRLQSGQDSFGMPWSIALNKSTGEIAVASYSDSRILLFDKQWTHSQKIGGNRVSIGHPLSLAFLRNDDLVFTHEWSAHEEQMSVFTVSGLFIRGFSKHLVRPLSVFVKTEGDGQVIVCDLGDNTIKVLSPDGKILLQSFSPPKCNDSPEFVFHKNGTFFASYIRQHCVKVFNNEGMFLYDIGSYGCGEGQLNSPAGLAVDAYNQLIVCDSGNGRVQVFSLTGKFLYTMQGSVPRTACALQKPWFVAVSSDNEILISDVSGPWGIFYFR</sequence>
<evidence type="ECO:0000256" key="7">
    <source>
        <dbReference type="PROSITE-ProRule" id="PRU00504"/>
    </source>
</evidence>
<dbReference type="InterPro" id="IPR001258">
    <property type="entry name" value="NHL_repeat"/>
</dbReference>
<comment type="caution">
    <text evidence="10">The sequence shown here is derived from an EMBL/GenBank/DDBJ whole genome shotgun (WGS) entry which is preliminary data.</text>
</comment>
<dbReference type="InterPro" id="IPR013783">
    <property type="entry name" value="Ig-like_fold"/>
</dbReference>
<evidence type="ECO:0000256" key="4">
    <source>
        <dbReference type="ARBA" id="ARBA00022833"/>
    </source>
</evidence>
<evidence type="ECO:0000259" key="9">
    <source>
        <dbReference type="PROSITE" id="PS50119"/>
    </source>
</evidence>